<gene>
    <name evidence="1" type="ORF">SAMN05216223_11575</name>
</gene>
<dbReference type="Proteomes" id="UP000236754">
    <property type="component" value="Unassembled WGS sequence"/>
</dbReference>
<sequence length="50" mass="5322">MTRTVPGEFIGADESESISLSPALADCRDFLNGPLGGEDAFAQEIQPDRP</sequence>
<accession>A0A1H6DG36</accession>
<reference evidence="1 2" key="1">
    <citation type="submission" date="2016-10" db="EMBL/GenBank/DDBJ databases">
        <authorList>
            <person name="de Groot N.N."/>
        </authorList>
    </citation>
    <scope>NUCLEOTIDE SEQUENCE [LARGE SCALE GENOMIC DNA]</scope>
    <source>
        <strain evidence="1 2">CGMCC 4.2023</strain>
    </source>
</reference>
<evidence type="ECO:0000313" key="2">
    <source>
        <dbReference type="Proteomes" id="UP000236754"/>
    </source>
</evidence>
<name>A0A1H6DG36_9ACTN</name>
<protein>
    <submittedName>
        <fullName evidence="1">Uncharacterized protein</fullName>
    </submittedName>
</protein>
<proteinExistence type="predicted"/>
<evidence type="ECO:0000313" key="1">
    <source>
        <dbReference type="EMBL" id="SEG84437.1"/>
    </source>
</evidence>
<dbReference type="AlphaFoldDB" id="A0A1H6DG36"/>
<dbReference type="EMBL" id="FNVU01000015">
    <property type="protein sequence ID" value="SEG84437.1"/>
    <property type="molecule type" value="Genomic_DNA"/>
</dbReference>
<organism evidence="1 2">
    <name type="scientific">Actinacidiphila yanglinensis</name>
    <dbReference type="NCBI Taxonomy" id="310779"/>
    <lineage>
        <taxon>Bacteria</taxon>
        <taxon>Bacillati</taxon>
        <taxon>Actinomycetota</taxon>
        <taxon>Actinomycetes</taxon>
        <taxon>Kitasatosporales</taxon>
        <taxon>Streptomycetaceae</taxon>
        <taxon>Actinacidiphila</taxon>
    </lineage>
</organism>
<keyword evidence="2" id="KW-1185">Reference proteome</keyword>